<protein>
    <recommendedName>
        <fullName evidence="2">Carboxylesterase type B domain-containing protein</fullName>
    </recommendedName>
</protein>
<dbReference type="Proteomes" id="UP000053424">
    <property type="component" value="Unassembled WGS sequence"/>
</dbReference>
<dbReference type="ESTHER" id="hebcy-a0a0c3cfb9">
    <property type="family name" value="Fungal_carboxylesterase_lipase"/>
</dbReference>
<dbReference type="OrthoDB" id="3200163at2759"/>
<evidence type="ECO:0000313" key="3">
    <source>
        <dbReference type="EMBL" id="KIM42316.1"/>
    </source>
</evidence>
<organism evidence="3 4">
    <name type="scientific">Hebeloma cylindrosporum</name>
    <dbReference type="NCBI Taxonomy" id="76867"/>
    <lineage>
        <taxon>Eukaryota</taxon>
        <taxon>Fungi</taxon>
        <taxon>Dikarya</taxon>
        <taxon>Basidiomycota</taxon>
        <taxon>Agaricomycotina</taxon>
        <taxon>Agaricomycetes</taxon>
        <taxon>Agaricomycetidae</taxon>
        <taxon>Agaricales</taxon>
        <taxon>Agaricineae</taxon>
        <taxon>Hymenogastraceae</taxon>
        <taxon>Hebeloma</taxon>
    </lineage>
</organism>
<dbReference type="PANTHER" id="PTHR43142:SF5">
    <property type="entry name" value="CARBOXYLIC ESTER HYDROLASE"/>
    <property type="match status" value="1"/>
</dbReference>
<evidence type="ECO:0000259" key="2">
    <source>
        <dbReference type="Pfam" id="PF00135"/>
    </source>
</evidence>
<reference evidence="4" key="2">
    <citation type="submission" date="2015-01" db="EMBL/GenBank/DDBJ databases">
        <title>Evolutionary Origins and Diversification of the Mycorrhizal Mutualists.</title>
        <authorList>
            <consortium name="DOE Joint Genome Institute"/>
            <consortium name="Mycorrhizal Genomics Consortium"/>
            <person name="Kohler A."/>
            <person name="Kuo A."/>
            <person name="Nagy L.G."/>
            <person name="Floudas D."/>
            <person name="Copeland A."/>
            <person name="Barry K.W."/>
            <person name="Cichocki N."/>
            <person name="Veneault-Fourrey C."/>
            <person name="LaButti K."/>
            <person name="Lindquist E.A."/>
            <person name="Lipzen A."/>
            <person name="Lundell T."/>
            <person name="Morin E."/>
            <person name="Murat C."/>
            <person name="Riley R."/>
            <person name="Ohm R."/>
            <person name="Sun H."/>
            <person name="Tunlid A."/>
            <person name="Henrissat B."/>
            <person name="Grigoriev I.V."/>
            <person name="Hibbett D.S."/>
            <person name="Martin F."/>
        </authorList>
    </citation>
    <scope>NUCLEOTIDE SEQUENCE [LARGE SCALE GENOMIC DNA]</scope>
    <source>
        <strain evidence="4">h7</strain>
    </source>
</reference>
<dbReference type="InterPro" id="IPR029058">
    <property type="entry name" value="AB_hydrolase_fold"/>
</dbReference>
<dbReference type="HOGENOM" id="CLU_006586_14_2_1"/>
<gene>
    <name evidence="3" type="ORF">M413DRAFT_130909</name>
</gene>
<evidence type="ECO:0000313" key="4">
    <source>
        <dbReference type="Proteomes" id="UP000053424"/>
    </source>
</evidence>
<reference evidence="3 4" key="1">
    <citation type="submission" date="2014-04" db="EMBL/GenBank/DDBJ databases">
        <authorList>
            <consortium name="DOE Joint Genome Institute"/>
            <person name="Kuo A."/>
            <person name="Gay G."/>
            <person name="Dore J."/>
            <person name="Kohler A."/>
            <person name="Nagy L.G."/>
            <person name="Floudas D."/>
            <person name="Copeland A."/>
            <person name="Barry K.W."/>
            <person name="Cichocki N."/>
            <person name="Veneault-Fourrey C."/>
            <person name="LaButti K."/>
            <person name="Lindquist E.A."/>
            <person name="Lipzen A."/>
            <person name="Lundell T."/>
            <person name="Morin E."/>
            <person name="Murat C."/>
            <person name="Sun H."/>
            <person name="Tunlid A."/>
            <person name="Henrissat B."/>
            <person name="Grigoriev I.V."/>
            <person name="Hibbett D.S."/>
            <person name="Martin F."/>
            <person name="Nordberg H.P."/>
            <person name="Cantor M.N."/>
            <person name="Hua S.X."/>
        </authorList>
    </citation>
    <scope>NUCLEOTIDE SEQUENCE [LARGE SCALE GENOMIC DNA]</scope>
    <source>
        <strain evidence="4">h7</strain>
    </source>
</reference>
<keyword evidence="4" id="KW-1185">Reference proteome</keyword>
<accession>A0A0C3CFB9</accession>
<dbReference type="STRING" id="686832.A0A0C3CFB9"/>
<dbReference type="PANTHER" id="PTHR43142">
    <property type="entry name" value="CARBOXYLIC ESTER HYDROLASE"/>
    <property type="match status" value="1"/>
</dbReference>
<feature type="domain" description="Carboxylesterase type B" evidence="2">
    <location>
        <begin position="28"/>
        <end position="260"/>
    </location>
</feature>
<dbReference type="InterPro" id="IPR002018">
    <property type="entry name" value="CarbesteraseB"/>
</dbReference>
<dbReference type="Gene3D" id="3.40.50.1820">
    <property type="entry name" value="alpha/beta hydrolase"/>
    <property type="match status" value="1"/>
</dbReference>
<name>A0A0C3CFB9_HEBCY</name>
<feature type="region of interest" description="Disordered" evidence="1">
    <location>
        <begin position="329"/>
        <end position="374"/>
    </location>
</feature>
<dbReference type="SUPFAM" id="SSF53474">
    <property type="entry name" value="alpha/beta-Hydrolases"/>
    <property type="match status" value="1"/>
</dbReference>
<dbReference type="EMBL" id="KN831778">
    <property type="protein sequence ID" value="KIM42316.1"/>
    <property type="molecule type" value="Genomic_DNA"/>
</dbReference>
<evidence type="ECO:0000256" key="1">
    <source>
        <dbReference type="SAM" id="MobiDB-lite"/>
    </source>
</evidence>
<dbReference type="AlphaFoldDB" id="A0A0C3CFB9"/>
<dbReference type="Pfam" id="PF00135">
    <property type="entry name" value="COesterase"/>
    <property type="match status" value="1"/>
</dbReference>
<proteinExistence type="predicted"/>
<sequence>MPVPSSSSLKSSRVVSLHHGALETTFCGLEHPISTPQSRVHQYRGIKYASIPARFRQSRLCTVYPPVTDASTYGPICPQIHTAKSTEETLFGIPQSQIPVQDLKQDEFECLNLNITCPAGLNPLSRIPVMLWVHGGGDKGSGSEWYLDPGALVQKSIAYRKPVIVVSFNFRLGLLGFATNPIIRDDNKLAGEEGTGNYGLRDQRKAQEWVHRFINEFGGDPANVTLFGSGSGAADIICHLLSRANQTLPLFHRAIVQSAVFEPTLPDVSSAGWHLSRVMSALQVSSIEKFRLVPTSKLVGLGHTIRAVDDGVFFRDGWQGYFRSEGAHSHHHHLEQSKPLGRSNYLRVPGRSSKSRSRSRSARPSPTKTATFKGDQSMQPLIIGDCSSDSLLWSMPISLWTSAGIVRRLKAICQSLSKTNAVLRVYDINSFTPDDEIVERVLELVNDARVAWPTHCVADNAKRERGGKGVWRFVFDQEGPTRCLPHHAADLMYLFDNIRLPENASALSDMDLYYEGPYDLDDEDEDMVCASVGNSHRGGVDIPEYTFSSDSLLEKCASLTRGRQGYNGNLDCAHAQHDDDEWLTTAVDEYSYARVRNAIQERWISFAHGEAPWREDKVFVFGPEGETGERSMEIFDGRRRKRMWKEAFEPLGHTLVQKFGVELSRGPALGADRIRI</sequence>